<comment type="subcellular location">
    <subcellularLocation>
        <location evidence="1">Cell membrane</location>
    </subcellularLocation>
</comment>
<feature type="compositionally biased region" description="Polar residues" evidence="5">
    <location>
        <begin position="587"/>
        <end position="600"/>
    </location>
</feature>
<keyword evidence="2" id="KW-0472">Membrane</keyword>
<reference evidence="8" key="1">
    <citation type="submission" date="2023-06" db="EMBL/GenBank/DDBJ databases">
        <title>Survivors Of The Sea: Transcriptome response of Skeletonema marinoi to long-term dormancy.</title>
        <authorList>
            <person name="Pinder M.I.M."/>
            <person name="Kourtchenko O."/>
            <person name="Robertson E.K."/>
            <person name="Larsson T."/>
            <person name="Maumus F."/>
            <person name="Osuna-Cruz C.M."/>
            <person name="Vancaester E."/>
            <person name="Stenow R."/>
            <person name="Vandepoele K."/>
            <person name="Ploug H."/>
            <person name="Bruchert V."/>
            <person name="Godhe A."/>
            <person name="Topel M."/>
        </authorList>
    </citation>
    <scope>NUCLEOTIDE SEQUENCE</scope>
    <source>
        <strain evidence="8">R05AC</strain>
    </source>
</reference>
<proteinExistence type="inferred from homology"/>
<evidence type="ECO:0000256" key="2">
    <source>
        <dbReference type="ARBA" id="ARBA00022475"/>
    </source>
</evidence>
<evidence type="ECO:0000256" key="3">
    <source>
        <dbReference type="ARBA" id="ARBA00023180"/>
    </source>
</evidence>
<dbReference type="Gene3D" id="3.40.50.1820">
    <property type="entry name" value="alpha/beta hydrolase"/>
    <property type="match status" value="1"/>
</dbReference>
<dbReference type="InterPro" id="IPR029058">
    <property type="entry name" value="AB_hydrolase_fold"/>
</dbReference>
<feature type="compositionally biased region" description="Low complexity" evidence="5">
    <location>
        <begin position="1717"/>
        <end position="1729"/>
    </location>
</feature>
<dbReference type="Proteomes" id="UP001224775">
    <property type="component" value="Unassembled WGS sequence"/>
</dbReference>
<dbReference type="SUPFAM" id="SSF51126">
    <property type="entry name" value="Pectin lyase-like"/>
    <property type="match status" value="1"/>
</dbReference>
<feature type="region of interest" description="Disordered" evidence="5">
    <location>
        <begin position="332"/>
        <end position="353"/>
    </location>
</feature>
<feature type="chain" id="PRO_5042192649" evidence="6">
    <location>
        <begin position="27"/>
        <end position="1799"/>
    </location>
</feature>
<dbReference type="SUPFAM" id="SSF53474">
    <property type="entry name" value="alpha/beta-Hydrolases"/>
    <property type="match status" value="1"/>
</dbReference>
<accession>A0AAD9D5Z2</accession>
<feature type="region of interest" description="Disordered" evidence="5">
    <location>
        <begin position="1710"/>
        <end position="1729"/>
    </location>
</feature>
<organism evidence="8 9">
    <name type="scientific">Skeletonema marinoi</name>
    <dbReference type="NCBI Taxonomy" id="267567"/>
    <lineage>
        <taxon>Eukaryota</taxon>
        <taxon>Sar</taxon>
        <taxon>Stramenopiles</taxon>
        <taxon>Ochrophyta</taxon>
        <taxon>Bacillariophyta</taxon>
        <taxon>Coscinodiscophyceae</taxon>
        <taxon>Thalassiosirophycidae</taxon>
        <taxon>Thalassiosirales</taxon>
        <taxon>Skeletonemataceae</taxon>
        <taxon>Skeletonema</taxon>
        <taxon>Skeletonema marinoi-dohrnii complex</taxon>
    </lineage>
</organism>
<evidence type="ECO:0000256" key="1">
    <source>
        <dbReference type="ARBA" id="ARBA00004236"/>
    </source>
</evidence>
<evidence type="ECO:0000313" key="9">
    <source>
        <dbReference type="Proteomes" id="UP001224775"/>
    </source>
</evidence>
<dbReference type="InterPro" id="IPR052334">
    <property type="entry name" value="G8_domain-comF-like"/>
</dbReference>
<dbReference type="Pfam" id="PF24606">
    <property type="entry name" value="CEMIP_beta-hel"/>
    <property type="match status" value="1"/>
</dbReference>
<dbReference type="SMART" id="SM01225">
    <property type="entry name" value="G8"/>
    <property type="match status" value="1"/>
</dbReference>
<keyword evidence="6" id="KW-0732">Signal</keyword>
<dbReference type="InterPro" id="IPR019316">
    <property type="entry name" value="G8_domain"/>
</dbReference>
<evidence type="ECO:0000256" key="6">
    <source>
        <dbReference type="SAM" id="SignalP"/>
    </source>
</evidence>
<feature type="compositionally biased region" description="Low complexity" evidence="5">
    <location>
        <begin position="601"/>
        <end position="629"/>
    </location>
</feature>
<feature type="domain" description="G8" evidence="7">
    <location>
        <begin position="687"/>
        <end position="833"/>
    </location>
</feature>
<evidence type="ECO:0000256" key="5">
    <source>
        <dbReference type="SAM" id="MobiDB-lite"/>
    </source>
</evidence>
<evidence type="ECO:0000259" key="7">
    <source>
        <dbReference type="PROSITE" id="PS51484"/>
    </source>
</evidence>
<dbReference type="PANTHER" id="PTHR47687">
    <property type="entry name" value="G8 DOMAIN-CONTAINING PROTEIN DDB_G0288475-RELATED"/>
    <property type="match status" value="1"/>
</dbReference>
<gene>
    <name evidence="8" type="ORF">QTG54_015001</name>
</gene>
<dbReference type="PANTHER" id="PTHR47687:SF4">
    <property type="entry name" value="G8 DOMAIN-CONTAINING PROTEIN DDB_G0286311-RELATED"/>
    <property type="match status" value="1"/>
</dbReference>
<dbReference type="Pfam" id="PF10162">
    <property type="entry name" value="G8"/>
    <property type="match status" value="1"/>
</dbReference>
<protein>
    <submittedName>
        <fullName evidence="8">G8 domain-containing protein</fullName>
    </submittedName>
</protein>
<evidence type="ECO:0000313" key="8">
    <source>
        <dbReference type="EMBL" id="KAK1734234.1"/>
    </source>
</evidence>
<keyword evidence="2" id="KW-1003">Cell membrane</keyword>
<sequence length="1799" mass="193508">MRFHPTAISLASTILLFSTNCNPIHALQSNPEESPQRLSDTTAVCTASQGRTATCEVELDVPASCIIDGSSNCPIVFFFHGAGGTNDWFGRQSGVHANNVIGVYPQGENGWNTGPKSSNTCTWDDYDCTSDPDEGAFISSIIHELRLSGALGNVYLVGNSNGAALAHRLASNANMDDLPIKGIVTKVTQLLASPARSGPGNLNYNQPSAGVPQVSVLNLMGDNDLLIPYEGGTSGVFGGDTNFVLMSALDSMTTWAAHNGCSTGYTTASSVYGTSGQATFYDYSGGCDEGIIVEHYVLHGAGHSIGGSDTLDGVRIDYDLAYDFISRVEAGGGGGGGGGGPPTPTTPNPSSSPVAIGCSDDPTWAGKFNPAHTCEYVGEDPDVRCRFESSYGTLASEACRATCGICTHAPTVSVTTLAPTTTSVCGSSPMTLYDFEDHSSDLTVSPFLLSGGANDPWAIDTNGGCSGSNSQLTAGAGGNGVDRNSILSIDVPPGATQVSYYYSHPGGLSTGDGEVFQSRFRVNGGIQLQERHESDPLPATCAQSACLEIPAGSTSLEFRCRTRNPDQLCSIDHVQFYMDISTLSPTLNPTKIPTKSPTRQPVTSSPTPGPTGTPTLSPVTSKPTSSPVPRLDPIEFTNQWMSSYADGEETLIYHDISTIMNYQPAMPLPHDARYEPVDCPHLEAGLIEWNDPSFAPPADGSDVLIPPSSSVIIRVEQLTSTPESPYGRITIPESSRLIFDDTGAGGPTVELDTLGITVEGALEAGSSTCRIEGNIKITLHGEYGNTDSVSDRHLSDAAATDMGLKGIFVSNVEGARMDIHGKLYHPTWTRLAAAVPGTVSSAPSVRNSELFLQDCVNWPDNGKIIVTTSHVKDTRGYNFNEEATIANSGVQCVVVDGREYGKITLTSPLEHYHHAGEKEYQCEVGLLSRNIVIQGNDKSDPIDDTPLECDSTSSGWTKVPCPDTFLTGLGGHTIVVGKAQGRLRGVEFYRMGMTNVMGRYPVHFHHHDPESGSVSMMTDCSVHRSYFRAISIHDAFNLKVERNTAFDISGHAFYLESGVEEYNYVQYNLAAFVHPINGAQIMPSNVVGNTLQSDKILVPADHSASGFYISNAHNYVVGNAASGGWAGIQFPVLPEPADKMLRFNGVVPKDRPALLITGNSVHSSSWFAQNSGAVYEGGSLYWAEDDLESETLIYNAGRVSSERYTRYTKDDNGNDDFFRVYNTTVWLANIGVTGWGKRAEINGFEVSDFQNRAIFVLFTVWMNSVVINCRSSNAHHVPDPGSGSNEKLFNNGKSWSGFFTYDHLMKHILTNWAVSNCGGVARGLSPWVEGGDEDTGNSGFVTIPVNGLAPEVQLVSSGMTYDWDSLGGEEFVNESIFFAASGSDDIYSMQYQSNWEDSDGSWTNRVSATNTSTVMGPARAGYWWHLDSRPGKCEIRDGWKYPQQLCDKDDRHLGSMFTVVMPQVNQQGSAVLAMLDPNANARKTRQGSMTHFGLMGDSSVTTCTPPQTCGETTARSWDPDLTGPYNHEQYGGWYLAFDQGTPTHLSIQKIQLDDDSTMIQAMTLPSGTSSGDISIYAESRSRTYNFASATSLTEVRSSIDKYYYDEATNTLYWRVIAGYVNNDGTYGWIDRADQGVSGFSREGLHVTATTSKNQLQINIKVNCATDVTGAFCETKPSFLVPEMGCPDGQVMVAIDKCGLPCELLQEGCSTPPPTPSPTSAAPTSVEPTTPSCLICSDEATPWMITKNYECPTAPNWLISKKCNKDDIWINSKYCEQSCQAAGFGYHNISCCASAVELME</sequence>
<name>A0AAD9D5Z2_9STRA</name>
<comment type="caution">
    <text evidence="8">The sequence shown here is derived from an EMBL/GenBank/DDBJ whole genome shotgun (WGS) entry which is preliminary data.</text>
</comment>
<dbReference type="InterPro" id="IPR055401">
    <property type="entry name" value="CEMIP_beta-hel_dom"/>
</dbReference>
<dbReference type="EMBL" id="JATAAI010000040">
    <property type="protein sequence ID" value="KAK1734234.1"/>
    <property type="molecule type" value="Genomic_DNA"/>
</dbReference>
<feature type="signal peptide" evidence="6">
    <location>
        <begin position="1"/>
        <end position="26"/>
    </location>
</feature>
<dbReference type="InterPro" id="IPR011050">
    <property type="entry name" value="Pectin_lyase_fold/virulence"/>
</dbReference>
<comment type="similarity">
    <text evidence="4">Belongs to the comF family.</text>
</comment>
<dbReference type="GO" id="GO:0005886">
    <property type="term" value="C:plasma membrane"/>
    <property type="evidence" value="ECO:0007669"/>
    <property type="project" value="UniProtKB-SubCell"/>
</dbReference>
<dbReference type="PROSITE" id="PS51484">
    <property type="entry name" value="G8"/>
    <property type="match status" value="1"/>
</dbReference>
<keyword evidence="9" id="KW-1185">Reference proteome</keyword>
<feature type="region of interest" description="Disordered" evidence="5">
    <location>
        <begin position="587"/>
        <end position="631"/>
    </location>
</feature>
<keyword evidence="3" id="KW-0325">Glycoprotein</keyword>
<evidence type="ECO:0000256" key="4">
    <source>
        <dbReference type="ARBA" id="ARBA00038413"/>
    </source>
</evidence>